<evidence type="ECO:0000259" key="4">
    <source>
        <dbReference type="PROSITE" id="PS50851"/>
    </source>
</evidence>
<name>A0ABW7I5A3_9RHOB</name>
<dbReference type="InterPro" id="IPR039315">
    <property type="entry name" value="CheW"/>
</dbReference>
<organism evidence="5 6">
    <name type="scientific">Roseovarius aquimarinus</name>
    <dbReference type="NCBI Taxonomy" id="1229156"/>
    <lineage>
        <taxon>Bacteria</taxon>
        <taxon>Pseudomonadati</taxon>
        <taxon>Pseudomonadota</taxon>
        <taxon>Alphaproteobacteria</taxon>
        <taxon>Rhodobacterales</taxon>
        <taxon>Roseobacteraceae</taxon>
        <taxon>Roseovarius</taxon>
    </lineage>
</organism>
<dbReference type="PROSITE" id="PS50851">
    <property type="entry name" value="CHEW"/>
    <property type="match status" value="1"/>
</dbReference>
<evidence type="ECO:0000256" key="1">
    <source>
        <dbReference type="ARBA" id="ARBA00004496"/>
    </source>
</evidence>
<comment type="subcellular location">
    <subcellularLocation>
        <location evidence="1">Cytoplasm</location>
    </subcellularLocation>
</comment>
<proteinExistence type="predicted"/>
<dbReference type="SUPFAM" id="SSF50341">
    <property type="entry name" value="CheW-like"/>
    <property type="match status" value="1"/>
</dbReference>
<dbReference type="Pfam" id="PF01584">
    <property type="entry name" value="CheW"/>
    <property type="match status" value="1"/>
</dbReference>
<keyword evidence="3" id="KW-0963">Cytoplasm</keyword>
<evidence type="ECO:0000313" key="5">
    <source>
        <dbReference type="EMBL" id="MFH0253359.1"/>
    </source>
</evidence>
<evidence type="ECO:0000313" key="6">
    <source>
        <dbReference type="Proteomes" id="UP001607157"/>
    </source>
</evidence>
<dbReference type="PANTHER" id="PTHR22617">
    <property type="entry name" value="CHEMOTAXIS SENSOR HISTIDINE KINASE-RELATED"/>
    <property type="match status" value="1"/>
</dbReference>
<dbReference type="EMBL" id="JBIHMM010000001">
    <property type="protein sequence ID" value="MFH0253359.1"/>
    <property type="molecule type" value="Genomic_DNA"/>
</dbReference>
<dbReference type="Gene3D" id="2.40.50.180">
    <property type="entry name" value="CheA-289, Domain 4"/>
    <property type="match status" value="1"/>
</dbReference>
<evidence type="ECO:0000256" key="3">
    <source>
        <dbReference type="ARBA" id="ARBA00022490"/>
    </source>
</evidence>
<protein>
    <recommendedName>
        <fullName evidence="2">Chemotaxis protein CheW</fullName>
    </recommendedName>
</protein>
<dbReference type="InterPro" id="IPR002545">
    <property type="entry name" value="CheW-lke_dom"/>
</dbReference>
<dbReference type="Gene3D" id="2.30.30.40">
    <property type="entry name" value="SH3 Domains"/>
    <property type="match status" value="1"/>
</dbReference>
<dbReference type="Proteomes" id="UP001607157">
    <property type="component" value="Unassembled WGS sequence"/>
</dbReference>
<reference evidence="5 6" key="1">
    <citation type="submission" date="2024-10" db="EMBL/GenBank/DDBJ databases">
        <authorList>
            <person name="Yang X.-N."/>
        </authorList>
    </citation>
    <scope>NUCLEOTIDE SEQUENCE [LARGE SCALE GENOMIC DNA]</scope>
    <source>
        <strain evidence="5 6">CAU 1059</strain>
    </source>
</reference>
<comment type="caution">
    <text evidence="5">The sequence shown here is derived from an EMBL/GenBank/DDBJ whole genome shotgun (WGS) entry which is preliminary data.</text>
</comment>
<dbReference type="RefSeq" id="WP_377167804.1">
    <property type="nucleotide sequence ID" value="NZ_JBHTJC010000001.1"/>
</dbReference>
<dbReference type="InterPro" id="IPR036061">
    <property type="entry name" value="CheW-like_dom_sf"/>
</dbReference>
<keyword evidence="6" id="KW-1185">Reference proteome</keyword>
<accession>A0ABW7I5A3</accession>
<dbReference type="SMART" id="SM00260">
    <property type="entry name" value="CheW"/>
    <property type="match status" value="1"/>
</dbReference>
<sequence>MTRPAVQDTDRAAAMPPEAERAALELRGEAEGIKTMYLTFPVGAELYGVSIGVVTEIVGMQRIMSVPDVPHYIKGVINLRGKVIPLMDVRLRFGMEEKAYDDRTVVIVLQVQGAPVGLIVDGVSEVLDIPDDRIDSGNAFGGADSGKLVKGLGRLEERVAILLDTDLLVQSDALPDTAALA</sequence>
<dbReference type="PANTHER" id="PTHR22617:SF45">
    <property type="entry name" value="CHEMOTAXIS PROTEIN CHEW"/>
    <property type="match status" value="1"/>
</dbReference>
<evidence type="ECO:0000256" key="2">
    <source>
        <dbReference type="ARBA" id="ARBA00021483"/>
    </source>
</evidence>
<feature type="domain" description="CheW-like" evidence="4">
    <location>
        <begin position="34"/>
        <end position="174"/>
    </location>
</feature>
<gene>
    <name evidence="5" type="ORF">ACGRVM_05620</name>
</gene>